<proteinExistence type="predicted"/>
<protein>
    <submittedName>
        <fullName evidence="3">Ig-like domain-containing protein</fullName>
    </submittedName>
</protein>
<dbReference type="Pfam" id="PF13205">
    <property type="entry name" value="Big_5"/>
    <property type="match status" value="1"/>
</dbReference>
<feature type="non-terminal residue" evidence="3">
    <location>
        <position position="1"/>
    </location>
</feature>
<dbReference type="EMBL" id="JACSZI010000183">
    <property type="protein sequence ID" value="MBF9674654.1"/>
    <property type="molecule type" value="Genomic_DNA"/>
</dbReference>
<dbReference type="InterPro" id="IPR032812">
    <property type="entry name" value="SbsA_Ig"/>
</dbReference>
<feature type="domain" description="SbsA Ig-like" evidence="2">
    <location>
        <begin position="31"/>
        <end position="67"/>
    </location>
</feature>
<comment type="caution">
    <text evidence="3">The sequence shown here is derived from an EMBL/GenBank/DDBJ whole genome shotgun (WGS) entry which is preliminary data.</text>
</comment>
<evidence type="ECO:0000313" key="3">
    <source>
        <dbReference type="EMBL" id="MBF9674654.1"/>
    </source>
</evidence>
<sequence>SYDSPFLHGDYNGETFVIEKGARQVVYDFGTPPSITNLSPADGAVNVALDSVLTATFDENIAAGSGQVLLKNLTDGTQR</sequence>
<gene>
    <name evidence="3" type="ORF">IAI20_11670</name>
</gene>
<evidence type="ECO:0000256" key="1">
    <source>
        <dbReference type="ARBA" id="ARBA00022729"/>
    </source>
</evidence>
<dbReference type="AlphaFoldDB" id="A0AAW4C9Y4"/>
<evidence type="ECO:0000313" key="4">
    <source>
        <dbReference type="Proteomes" id="UP000743672"/>
    </source>
</evidence>
<keyword evidence="1" id="KW-0732">Signal</keyword>
<dbReference type="RefSeq" id="WP_196313507.1">
    <property type="nucleotide sequence ID" value="NZ_JACSZI010000183.1"/>
</dbReference>
<name>A0AAW4C9Y4_9STRE</name>
<dbReference type="Proteomes" id="UP000743672">
    <property type="component" value="Unassembled WGS sequence"/>
</dbReference>
<reference evidence="3" key="1">
    <citation type="journal article" date="2020" name="J. Clin. Microbiol.">
        <title>Streptococcus pseudopneumoniae: Use of whole genome sequences to validate methods used for identification.</title>
        <authorList>
            <person name="Jensen C.S."/>
            <person name="Iversen K.H."/>
            <person name="Dargis R."/>
            <person name="Shewmaker P."/>
            <person name="Rasmussen S."/>
            <person name="Christensen J.J."/>
            <person name="Nielsen X.C."/>
        </authorList>
    </citation>
    <scope>NUCLEOTIDE SEQUENCE</scope>
    <source>
        <strain evidence="3">256-03</strain>
    </source>
</reference>
<organism evidence="3 4">
    <name type="scientific">Streptococcus pseudopneumoniae</name>
    <dbReference type="NCBI Taxonomy" id="257758"/>
    <lineage>
        <taxon>Bacteria</taxon>
        <taxon>Bacillati</taxon>
        <taxon>Bacillota</taxon>
        <taxon>Bacilli</taxon>
        <taxon>Lactobacillales</taxon>
        <taxon>Streptococcaceae</taxon>
        <taxon>Streptococcus</taxon>
    </lineage>
</organism>
<accession>A0AAW4C9Y4</accession>
<evidence type="ECO:0000259" key="2">
    <source>
        <dbReference type="Pfam" id="PF13205"/>
    </source>
</evidence>
<feature type="non-terminal residue" evidence="3">
    <location>
        <position position="79"/>
    </location>
</feature>